<dbReference type="PANTHER" id="PTHR43757">
    <property type="entry name" value="AMINOMETHYLTRANSFERASE"/>
    <property type="match status" value="1"/>
</dbReference>
<name>A0ABN6XMS3_9MICO</name>
<gene>
    <name evidence="2" type="primary">gcvT_2</name>
    <name evidence="2" type="ORF">GCM10025866_21180</name>
</gene>
<proteinExistence type="predicted"/>
<dbReference type="Proteomes" id="UP001321498">
    <property type="component" value="Chromosome"/>
</dbReference>
<evidence type="ECO:0000313" key="2">
    <source>
        <dbReference type="EMBL" id="BDZ46209.1"/>
    </source>
</evidence>
<reference evidence="3" key="1">
    <citation type="journal article" date="2019" name="Int. J. Syst. Evol. Microbiol.">
        <title>The Global Catalogue of Microorganisms (GCM) 10K type strain sequencing project: providing services to taxonomists for standard genome sequencing and annotation.</title>
        <authorList>
            <consortium name="The Broad Institute Genomics Platform"/>
            <consortium name="The Broad Institute Genome Sequencing Center for Infectious Disease"/>
            <person name="Wu L."/>
            <person name="Ma J."/>
        </authorList>
    </citation>
    <scope>NUCLEOTIDE SEQUENCE [LARGE SCALE GENOMIC DNA]</scope>
    <source>
        <strain evidence="3">NBRC 108725</strain>
    </source>
</reference>
<dbReference type="SUPFAM" id="SSF103025">
    <property type="entry name" value="Folate-binding domain"/>
    <property type="match status" value="1"/>
</dbReference>
<feature type="domain" description="GCVT N-terminal" evidence="1">
    <location>
        <begin position="36"/>
        <end position="254"/>
    </location>
</feature>
<dbReference type="InterPro" id="IPR006222">
    <property type="entry name" value="GCVT_N"/>
</dbReference>
<dbReference type="EMBL" id="AP027731">
    <property type="protein sequence ID" value="BDZ46209.1"/>
    <property type="molecule type" value="Genomic_DNA"/>
</dbReference>
<accession>A0ABN6XMS3</accession>
<keyword evidence="3" id="KW-1185">Reference proteome</keyword>
<dbReference type="PANTHER" id="PTHR43757:SF2">
    <property type="entry name" value="AMINOMETHYLTRANSFERASE, MITOCHONDRIAL"/>
    <property type="match status" value="1"/>
</dbReference>
<dbReference type="RefSeq" id="WP_286276308.1">
    <property type="nucleotide sequence ID" value="NZ_AP027731.1"/>
</dbReference>
<organism evidence="2 3">
    <name type="scientific">Naasia aerilata</name>
    <dbReference type="NCBI Taxonomy" id="1162966"/>
    <lineage>
        <taxon>Bacteria</taxon>
        <taxon>Bacillati</taxon>
        <taxon>Actinomycetota</taxon>
        <taxon>Actinomycetes</taxon>
        <taxon>Micrococcales</taxon>
        <taxon>Microbacteriaceae</taxon>
        <taxon>Naasia</taxon>
    </lineage>
</organism>
<dbReference type="InterPro" id="IPR027266">
    <property type="entry name" value="TrmE/GcvT-like"/>
</dbReference>
<evidence type="ECO:0000313" key="3">
    <source>
        <dbReference type="Proteomes" id="UP001321498"/>
    </source>
</evidence>
<dbReference type="InterPro" id="IPR028896">
    <property type="entry name" value="GcvT/YgfZ/DmdA"/>
</dbReference>
<protein>
    <submittedName>
        <fullName evidence="2">Glycine cleavage system protein T</fullName>
    </submittedName>
</protein>
<dbReference type="Gene3D" id="3.30.1360.120">
    <property type="entry name" value="Probable tRNA modification gtpase trme, domain 1"/>
    <property type="match status" value="1"/>
</dbReference>
<dbReference type="Pfam" id="PF01571">
    <property type="entry name" value="GCV_T"/>
    <property type="match status" value="1"/>
</dbReference>
<evidence type="ECO:0000259" key="1">
    <source>
        <dbReference type="Pfam" id="PF01571"/>
    </source>
</evidence>
<sequence length="464" mass="51810">MVAQSLQDLIDGTDDLVGHFRASKVGKHVYPVVPAEFTNWQAEQRAWRTGVAFFDQSHHMVNYFIKGKDAVRLVSETGIGSVADFDVNRAKQFTATGHDGNVLGDGILFREAEDEFIFVGRIPTAHWLDFQVETGGYDVETRTDNRSPSRPTGPVTRELFRFEVQGPLAWQLLEKVNGGPIEQAKFFRMGWMTIDGIRVRTLRHGVAGQPGLELWGPYDLYDRIRDAILAAGEEFGILSVGSRAYPSVSGEVGWIPSPVPPIYTSEAMADYRKWLPADGFEAVGSITGSFESDRIEDYYLRPWDLGYGKLIKFDHDFVGREALEAVDPATQRRKLTLEWNADDIARVYRSLFSPDGPVYKFFDLPNATYGTANFDSVTKDGRLVGLSTYTSYSYNERRALSLAALDPGVEIGDEVELVWGEPNGGEGLVVLEPHEQTTIRATVRPAPYSADTRSGYEGARWNKN</sequence>